<proteinExistence type="predicted"/>
<dbReference type="Gene3D" id="3.40.35.10">
    <property type="entry name" value="Phosphotransferase system, sorbose subfamily IIB component"/>
    <property type="match status" value="1"/>
</dbReference>
<evidence type="ECO:0000256" key="5">
    <source>
        <dbReference type="ARBA" id="ARBA00022679"/>
    </source>
</evidence>
<dbReference type="Proteomes" id="UP000030635">
    <property type="component" value="Chromosome"/>
</dbReference>
<dbReference type="InterPro" id="IPR036667">
    <property type="entry name" value="PTS_IIB_sorbose-sp_sf"/>
</dbReference>
<evidence type="ECO:0000256" key="1">
    <source>
        <dbReference type="ARBA" id="ARBA00004496"/>
    </source>
</evidence>
<comment type="subcellular location">
    <subcellularLocation>
        <location evidence="1">Cytoplasm</location>
    </subcellularLocation>
</comment>
<dbReference type="RefSeq" id="WP_039316312.1">
    <property type="nucleotide sequence ID" value="NZ_CP006905.1"/>
</dbReference>
<evidence type="ECO:0000259" key="8">
    <source>
        <dbReference type="PROSITE" id="PS51101"/>
    </source>
</evidence>
<dbReference type="InterPro" id="IPR004720">
    <property type="entry name" value="PTS_IIB_sorbose-sp"/>
</dbReference>
<keyword evidence="5" id="KW-0808">Transferase</keyword>
<keyword evidence="6" id="KW-0598">Phosphotransferase system</keyword>
<dbReference type="GO" id="GO:0005737">
    <property type="term" value="C:cytoplasm"/>
    <property type="evidence" value="ECO:0007669"/>
    <property type="project" value="UniProtKB-SubCell"/>
</dbReference>
<dbReference type="OrthoDB" id="9788818at2"/>
<keyword evidence="2" id="KW-0813">Transport</keyword>
<organism evidence="9 10">
    <name type="scientific">Clostridium baratii str. Sullivan</name>
    <dbReference type="NCBI Taxonomy" id="1415775"/>
    <lineage>
        <taxon>Bacteria</taxon>
        <taxon>Bacillati</taxon>
        <taxon>Bacillota</taxon>
        <taxon>Clostridia</taxon>
        <taxon>Eubacteriales</taxon>
        <taxon>Clostridiaceae</taxon>
        <taxon>Clostridium</taxon>
    </lineage>
</organism>
<dbReference type="GO" id="GO:0016301">
    <property type="term" value="F:kinase activity"/>
    <property type="evidence" value="ECO:0007669"/>
    <property type="project" value="UniProtKB-KW"/>
</dbReference>
<evidence type="ECO:0000313" key="9">
    <source>
        <dbReference type="EMBL" id="AIY83279.1"/>
    </source>
</evidence>
<feature type="domain" description="PTS EIIB type-4" evidence="8">
    <location>
        <begin position="2"/>
        <end position="164"/>
    </location>
</feature>
<keyword evidence="7" id="KW-0418">Kinase</keyword>
<dbReference type="GO" id="GO:0008982">
    <property type="term" value="F:protein-N(PI)-phosphohistidine-sugar phosphotransferase activity"/>
    <property type="evidence" value="ECO:0007669"/>
    <property type="project" value="InterPro"/>
</dbReference>
<dbReference type="EMBL" id="CP006905">
    <property type="protein sequence ID" value="AIY83279.1"/>
    <property type="molecule type" value="Genomic_DNA"/>
</dbReference>
<keyword evidence="3" id="KW-0963">Cytoplasm</keyword>
<evidence type="ECO:0000313" key="10">
    <source>
        <dbReference type="Proteomes" id="UP000030635"/>
    </source>
</evidence>
<evidence type="ECO:0000256" key="6">
    <source>
        <dbReference type="ARBA" id="ARBA00022683"/>
    </source>
</evidence>
<dbReference type="eggNOG" id="COG3444">
    <property type="taxonomic scope" value="Bacteria"/>
</dbReference>
<dbReference type="KEGG" id="cbv:U729_2957"/>
<dbReference type="AlphaFoldDB" id="A0A0A7FUI7"/>
<dbReference type="GO" id="GO:0009401">
    <property type="term" value="P:phosphoenolpyruvate-dependent sugar phosphotransferase system"/>
    <property type="evidence" value="ECO:0007669"/>
    <property type="project" value="UniProtKB-KW"/>
</dbReference>
<dbReference type="PROSITE" id="PS51101">
    <property type="entry name" value="PTS_EIIB_TYPE_4"/>
    <property type="match status" value="1"/>
</dbReference>
<protein>
    <submittedName>
        <fullName evidence="9">PTS system sorbose subIIB component family protein</fullName>
    </submittedName>
</protein>
<evidence type="ECO:0000256" key="7">
    <source>
        <dbReference type="ARBA" id="ARBA00022777"/>
    </source>
</evidence>
<keyword evidence="4" id="KW-0762">Sugar transport</keyword>
<name>A0A0A7FUI7_9CLOT</name>
<dbReference type="Pfam" id="PF03830">
    <property type="entry name" value="PTSIIB_sorb"/>
    <property type="match status" value="1"/>
</dbReference>
<gene>
    <name evidence="9" type="ORF">U729_2957</name>
</gene>
<keyword evidence="10" id="KW-1185">Reference proteome</keyword>
<accession>A0A0A7FUI7</accession>
<dbReference type="HOGENOM" id="CLU_116175_2_1_9"/>
<evidence type="ECO:0000256" key="2">
    <source>
        <dbReference type="ARBA" id="ARBA00022448"/>
    </source>
</evidence>
<evidence type="ECO:0000256" key="3">
    <source>
        <dbReference type="ARBA" id="ARBA00022490"/>
    </source>
</evidence>
<dbReference type="SUPFAM" id="SSF52728">
    <property type="entry name" value="PTS IIb component"/>
    <property type="match status" value="1"/>
</dbReference>
<evidence type="ECO:0000256" key="4">
    <source>
        <dbReference type="ARBA" id="ARBA00022597"/>
    </source>
</evidence>
<reference evidence="9 10" key="1">
    <citation type="journal article" date="2015" name="Infect. Genet. Evol.">
        <title>Genomic sequences of six botulinum neurotoxin-producing strains representing three clostridial species illustrate the mobility and diversity of botulinum neurotoxin genes.</title>
        <authorList>
            <person name="Smith T.J."/>
            <person name="Hill K.K."/>
            <person name="Xie G."/>
            <person name="Foley B.T."/>
            <person name="Williamson C.H."/>
            <person name="Foster J.T."/>
            <person name="Johnson S.L."/>
            <person name="Chertkov O."/>
            <person name="Teshima H."/>
            <person name="Gibbons H.S."/>
            <person name="Johnsky L.A."/>
            <person name="Karavis M.A."/>
            <person name="Smith L.A."/>
        </authorList>
    </citation>
    <scope>NUCLEOTIDE SEQUENCE [LARGE SCALE GENOMIC DNA]</scope>
    <source>
        <strain evidence="9">Sullivan</strain>
    </source>
</reference>
<sequence>MNTPNIEMMRVDQRLIHGQGQMWLNALGVNTVIVADDEASEDKIQQTLMKTVVPKSVAMRFFSIQHTCDVIFKASPKQKIFIVCKTPEDALKLIKGGVPVKEINLGNIHNCEGKEQVTRSIYLGKEDKAAIKEMSEKYGIKFNTKTTPSGNDGAVQVDITKYLD</sequence>
<dbReference type="CDD" id="cd00001">
    <property type="entry name" value="PTS_IIB_man"/>
    <property type="match status" value="1"/>
</dbReference>